<proteinExistence type="predicted"/>
<dbReference type="InterPro" id="IPR036388">
    <property type="entry name" value="WH-like_DNA-bd_sf"/>
</dbReference>
<name>A0A1M6J2L1_9CLOT</name>
<evidence type="ECO:0000313" key="3">
    <source>
        <dbReference type="Proteomes" id="UP000184310"/>
    </source>
</evidence>
<sequence length="108" mass="12149">MKKEIKKYLPLSESTYYILLSLYTPNHGYGIMKGVEELTNGEVKIGAGTLYGAISKLLNDKAIIEAGEEGRKKLYALTDLGLELLLAEYERIQRMNLNGKNILKDLLK</sequence>
<protein>
    <submittedName>
        <fullName evidence="2">Transcriptional regulator, PadR family</fullName>
    </submittedName>
</protein>
<dbReference type="InterPro" id="IPR052509">
    <property type="entry name" value="Metal_resp_DNA-bind_regulator"/>
</dbReference>
<feature type="domain" description="Transcription regulator PadR N-terminal" evidence="1">
    <location>
        <begin position="24"/>
        <end position="83"/>
    </location>
</feature>
<evidence type="ECO:0000259" key="1">
    <source>
        <dbReference type="Pfam" id="PF03551"/>
    </source>
</evidence>
<dbReference type="STRING" id="1121302.SAMN02745163_01892"/>
<dbReference type="PANTHER" id="PTHR33169">
    <property type="entry name" value="PADR-FAMILY TRANSCRIPTIONAL REGULATOR"/>
    <property type="match status" value="1"/>
</dbReference>
<organism evidence="2 3">
    <name type="scientific">Clostridium cavendishii DSM 21758</name>
    <dbReference type="NCBI Taxonomy" id="1121302"/>
    <lineage>
        <taxon>Bacteria</taxon>
        <taxon>Bacillati</taxon>
        <taxon>Bacillota</taxon>
        <taxon>Clostridia</taxon>
        <taxon>Eubacteriales</taxon>
        <taxon>Clostridiaceae</taxon>
        <taxon>Clostridium</taxon>
    </lineage>
</organism>
<keyword evidence="3" id="KW-1185">Reference proteome</keyword>
<reference evidence="2 3" key="1">
    <citation type="submission" date="2016-11" db="EMBL/GenBank/DDBJ databases">
        <authorList>
            <person name="Jaros S."/>
            <person name="Januszkiewicz K."/>
            <person name="Wedrychowicz H."/>
        </authorList>
    </citation>
    <scope>NUCLEOTIDE SEQUENCE [LARGE SCALE GENOMIC DNA]</scope>
    <source>
        <strain evidence="2 3">DSM 21758</strain>
    </source>
</reference>
<dbReference type="InterPro" id="IPR005149">
    <property type="entry name" value="Tscrpt_reg_PadR_N"/>
</dbReference>
<dbReference type="Gene3D" id="1.10.10.10">
    <property type="entry name" value="Winged helix-like DNA-binding domain superfamily/Winged helix DNA-binding domain"/>
    <property type="match status" value="1"/>
</dbReference>
<gene>
    <name evidence="2" type="ORF">SAMN02745163_01892</name>
</gene>
<dbReference type="InterPro" id="IPR036390">
    <property type="entry name" value="WH_DNA-bd_sf"/>
</dbReference>
<dbReference type="SUPFAM" id="SSF46785">
    <property type="entry name" value="Winged helix' DNA-binding domain"/>
    <property type="match status" value="1"/>
</dbReference>
<dbReference type="PANTHER" id="PTHR33169:SF13">
    <property type="entry name" value="PADR-FAMILY TRANSCRIPTIONAL REGULATOR"/>
    <property type="match status" value="1"/>
</dbReference>
<dbReference type="Pfam" id="PF03551">
    <property type="entry name" value="PadR"/>
    <property type="match status" value="1"/>
</dbReference>
<accession>A0A1M6J2L1</accession>
<dbReference type="AlphaFoldDB" id="A0A1M6J2L1"/>
<evidence type="ECO:0000313" key="2">
    <source>
        <dbReference type="EMBL" id="SHJ40872.1"/>
    </source>
</evidence>
<dbReference type="EMBL" id="FQZB01000008">
    <property type="protein sequence ID" value="SHJ40872.1"/>
    <property type="molecule type" value="Genomic_DNA"/>
</dbReference>
<dbReference type="OrthoDB" id="9814826at2"/>
<dbReference type="Proteomes" id="UP000184310">
    <property type="component" value="Unassembled WGS sequence"/>
</dbReference>
<dbReference type="RefSeq" id="WP_072986430.1">
    <property type="nucleotide sequence ID" value="NZ_FQZB01000008.1"/>
</dbReference>